<keyword evidence="2 5" id="KW-0812">Transmembrane</keyword>
<protein>
    <recommendedName>
        <fullName evidence="6">Yip1 domain-containing protein</fullName>
    </recommendedName>
</protein>
<proteinExistence type="predicted"/>
<comment type="subcellular location">
    <subcellularLocation>
        <location evidence="1">Membrane</location>
        <topology evidence="1">Multi-pass membrane protein</topology>
    </subcellularLocation>
</comment>
<keyword evidence="3 5" id="KW-1133">Transmembrane helix</keyword>
<evidence type="ECO:0000313" key="7">
    <source>
        <dbReference type="EMBL" id="MBT9144763.1"/>
    </source>
</evidence>
<evidence type="ECO:0000259" key="6">
    <source>
        <dbReference type="Pfam" id="PF04893"/>
    </source>
</evidence>
<feature type="transmembrane region" description="Helical" evidence="5">
    <location>
        <begin position="68"/>
        <end position="91"/>
    </location>
</feature>
<organism evidence="7 8">
    <name type="scientific">Psychracetigena formicireducens</name>
    <dbReference type="NCBI Taxonomy" id="2986056"/>
    <lineage>
        <taxon>Bacteria</taxon>
        <taxon>Bacillati</taxon>
        <taxon>Candidatus Lithacetigenota</taxon>
        <taxon>Candidatus Psychracetigena</taxon>
    </lineage>
</organism>
<dbReference type="EMBL" id="QLTW01000021">
    <property type="protein sequence ID" value="MBT9144763.1"/>
    <property type="molecule type" value="Genomic_DNA"/>
</dbReference>
<dbReference type="Pfam" id="PF04893">
    <property type="entry name" value="Yip1"/>
    <property type="match status" value="1"/>
</dbReference>
<dbReference type="InterPro" id="IPR006977">
    <property type="entry name" value="Yip1_dom"/>
</dbReference>
<gene>
    <name evidence="7" type="ORF">DDT42_00611</name>
</gene>
<evidence type="ECO:0000256" key="2">
    <source>
        <dbReference type="ARBA" id="ARBA00022692"/>
    </source>
</evidence>
<accession>A0A9E2F6N2</accession>
<sequence length="190" mass="19936">MEKGILETLVGVLARPRSTIRSICQQRPIGWAIIVYLVASLVSTIVWIETGFYDLEGMGLPDVGMPTIIVGSIIFNIVILVVFTALSHLAASLLGGKGGYGGLFSSFGFASLPGIFVAPLAVVGMLPMVGALLSGLGNFGVLIWSLALYILAVRENYLVSTGRAILILLLPTVVLLVLSGLLVGLLLLSV</sequence>
<evidence type="ECO:0000256" key="5">
    <source>
        <dbReference type="SAM" id="Phobius"/>
    </source>
</evidence>
<name>A0A9E2F6N2_PSYF1</name>
<feature type="transmembrane region" description="Helical" evidence="5">
    <location>
        <begin position="29"/>
        <end position="48"/>
    </location>
</feature>
<evidence type="ECO:0000313" key="8">
    <source>
        <dbReference type="Proteomes" id="UP000811545"/>
    </source>
</evidence>
<keyword evidence="4 5" id="KW-0472">Membrane</keyword>
<feature type="transmembrane region" description="Helical" evidence="5">
    <location>
        <begin position="164"/>
        <end position="188"/>
    </location>
</feature>
<feature type="transmembrane region" description="Helical" evidence="5">
    <location>
        <begin position="103"/>
        <end position="126"/>
    </location>
</feature>
<dbReference type="GO" id="GO:0016020">
    <property type="term" value="C:membrane"/>
    <property type="evidence" value="ECO:0007669"/>
    <property type="project" value="UniProtKB-SubCell"/>
</dbReference>
<dbReference type="AlphaFoldDB" id="A0A9E2F6N2"/>
<evidence type="ECO:0000256" key="4">
    <source>
        <dbReference type="ARBA" id="ARBA00023136"/>
    </source>
</evidence>
<evidence type="ECO:0000256" key="1">
    <source>
        <dbReference type="ARBA" id="ARBA00004141"/>
    </source>
</evidence>
<feature type="transmembrane region" description="Helical" evidence="5">
    <location>
        <begin position="132"/>
        <end position="152"/>
    </location>
</feature>
<dbReference type="Proteomes" id="UP000811545">
    <property type="component" value="Unassembled WGS sequence"/>
</dbReference>
<feature type="domain" description="Yip1" evidence="6">
    <location>
        <begin position="11"/>
        <end position="180"/>
    </location>
</feature>
<reference evidence="7 8" key="1">
    <citation type="journal article" date="2021" name="bioRxiv">
        <title>Unique metabolic strategies in Hadean analogues reveal hints for primordial physiology.</title>
        <authorList>
            <person name="Nobu M.K."/>
            <person name="Nakai R."/>
            <person name="Tamazawa S."/>
            <person name="Mori H."/>
            <person name="Toyoda A."/>
            <person name="Ijiri A."/>
            <person name="Suzuki S."/>
            <person name="Kurokawa K."/>
            <person name="Kamagata Y."/>
            <person name="Tamaki H."/>
        </authorList>
    </citation>
    <scope>NUCLEOTIDE SEQUENCE [LARGE SCALE GENOMIC DNA]</scope>
    <source>
        <strain evidence="7">BS525</strain>
    </source>
</reference>
<comment type="caution">
    <text evidence="7">The sequence shown here is derived from an EMBL/GenBank/DDBJ whole genome shotgun (WGS) entry which is preliminary data.</text>
</comment>
<evidence type="ECO:0000256" key="3">
    <source>
        <dbReference type="ARBA" id="ARBA00022989"/>
    </source>
</evidence>